<keyword evidence="2" id="KW-1185">Reference proteome</keyword>
<sequence>MTTEPWLDPQPRAWVRATHRTSSGDTLACEVVEDTFALDGGGVISIDDRIDEQSEPLFTPLPDDTPDTWFPAKWLQMHQVSAHAQVTFLIEGPERRWINEQTCGTRLATTEPGADDG</sequence>
<organism evidence="1 2">
    <name type="scientific">Rhodococcus spongiicola</name>
    <dbReference type="NCBI Taxonomy" id="2487352"/>
    <lineage>
        <taxon>Bacteria</taxon>
        <taxon>Bacillati</taxon>
        <taxon>Actinomycetota</taxon>
        <taxon>Actinomycetes</taxon>
        <taxon>Mycobacteriales</taxon>
        <taxon>Nocardiaceae</taxon>
        <taxon>Rhodococcus</taxon>
    </lineage>
</organism>
<accession>A0A3S3AHT6</accession>
<reference evidence="1 2" key="1">
    <citation type="submission" date="2018-11" db="EMBL/GenBank/DDBJ databases">
        <title>Rhodococcus spongicola sp. nov. and Rhodococcus xishaensis sp. nov. from marine sponges.</title>
        <authorList>
            <person name="Li L."/>
            <person name="Lin H.W."/>
        </authorList>
    </citation>
    <scope>NUCLEOTIDE SEQUENCE [LARGE SCALE GENOMIC DNA]</scope>
    <source>
        <strain evidence="1 2">LHW50502</strain>
    </source>
</reference>
<dbReference type="AlphaFoldDB" id="A0A3S3AHT6"/>
<evidence type="ECO:0000313" key="1">
    <source>
        <dbReference type="EMBL" id="RVW00867.1"/>
    </source>
</evidence>
<gene>
    <name evidence="1" type="ORF">EF834_15860</name>
</gene>
<comment type="caution">
    <text evidence="1">The sequence shown here is derived from an EMBL/GenBank/DDBJ whole genome shotgun (WGS) entry which is preliminary data.</text>
</comment>
<name>A0A3S3AHT6_9NOCA</name>
<dbReference type="Proteomes" id="UP000284333">
    <property type="component" value="Unassembled WGS sequence"/>
</dbReference>
<protein>
    <submittedName>
        <fullName evidence="1">Uncharacterized protein</fullName>
    </submittedName>
</protein>
<dbReference type="RefSeq" id="WP_127948193.1">
    <property type="nucleotide sequence ID" value="NZ_RKLN01000006.1"/>
</dbReference>
<evidence type="ECO:0000313" key="2">
    <source>
        <dbReference type="Proteomes" id="UP000284333"/>
    </source>
</evidence>
<dbReference type="EMBL" id="RKLN01000006">
    <property type="protein sequence ID" value="RVW00867.1"/>
    <property type="molecule type" value="Genomic_DNA"/>
</dbReference>
<proteinExistence type="predicted"/>